<keyword evidence="4 8" id="KW-0328">Glycosyltransferase</keyword>
<accession>A0ABZ2Y8K4</accession>
<comment type="pathway">
    <text evidence="1">Purine metabolism; purine nucleoside salvage.</text>
</comment>
<sequence>MDLAQALLQKFCPENIRLAAEFFAAHLKMVPTMTFVLGSGWDRVLWEIEVVQEFDYREFFALPDAIPGHRYRIVMGQWKGRGILFFMGRLHLYQGYSPWEVAFPVLFSALAGVSTLILTNAAGSLRRSIEPGTLVIIQDQIDFTFFPDFPCSLRPSYDSFLSSLLFELACEKRIKAWKGIYVGVLGPTYETPQEIRMLRKIGADVVGMSTVKEVKLACELGMKVAGISLVTNWGSGISGKPLSHAEVLRVVAQQEENLQKLFQCFVEELYGANCSSP</sequence>
<name>A0ABZ2Y8K4_9BACT</name>
<dbReference type="Proteomes" id="UP001461341">
    <property type="component" value="Chromosome"/>
</dbReference>
<dbReference type="Pfam" id="PF01048">
    <property type="entry name" value="PNP_UDP_1"/>
    <property type="match status" value="1"/>
</dbReference>
<comment type="similarity">
    <text evidence="2">Belongs to the PNP/MTAP phosphorylase family.</text>
</comment>
<feature type="domain" description="Nucleoside phosphorylase" evidence="7">
    <location>
        <begin position="58"/>
        <end position="265"/>
    </location>
</feature>
<evidence type="ECO:0000256" key="6">
    <source>
        <dbReference type="ARBA" id="ARBA00031036"/>
    </source>
</evidence>
<dbReference type="InterPro" id="IPR035994">
    <property type="entry name" value="Nucleoside_phosphorylase_sf"/>
</dbReference>
<keyword evidence="5 8" id="KW-0808">Transferase</keyword>
<dbReference type="InterPro" id="IPR000845">
    <property type="entry name" value="Nucleoside_phosphorylase_d"/>
</dbReference>
<dbReference type="PANTHER" id="PTHR11904:SF9">
    <property type="entry name" value="PURINE NUCLEOSIDE PHOSPHORYLASE-RELATED"/>
    <property type="match status" value="1"/>
</dbReference>
<dbReference type="EMBL" id="CP121689">
    <property type="protein sequence ID" value="WZL75324.1"/>
    <property type="molecule type" value="Genomic_DNA"/>
</dbReference>
<keyword evidence="9" id="KW-1185">Reference proteome</keyword>
<dbReference type="NCBIfam" id="NF006054">
    <property type="entry name" value="PRK08202.1"/>
    <property type="match status" value="1"/>
</dbReference>
<evidence type="ECO:0000256" key="2">
    <source>
        <dbReference type="ARBA" id="ARBA00006751"/>
    </source>
</evidence>
<dbReference type="PANTHER" id="PTHR11904">
    <property type="entry name" value="METHYLTHIOADENOSINE/PURINE NUCLEOSIDE PHOSPHORYLASE"/>
    <property type="match status" value="1"/>
</dbReference>
<protein>
    <recommendedName>
        <fullName evidence="3">purine-nucleoside phosphorylase</fullName>
        <ecNumber evidence="3">2.4.2.1</ecNumber>
    </recommendedName>
    <alternativeName>
        <fullName evidence="6">Inosine-guanosine phosphorylase</fullName>
    </alternativeName>
</protein>
<evidence type="ECO:0000313" key="8">
    <source>
        <dbReference type="EMBL" id="WZL75324.1"/>
    </source>
</evidence>
<dbReference type="GO" id="GO:0004731">
    <property type="term" value="F:purine-nucleoside phosphorylase activity"/>
    <property type="evidence" value="ECO:0007669"/>
    <property type="project" value="UniProtKB-EC"/>
</dbReference>
<proteinExistence type="inferred from homology"/>
<evidence type="ECO:0000256" key="3">
    <source>
        <dbReference type="ARBA" id="ARBA00011886"/>
    </source>
</evidence>
<evidence type="ECO:0000259" key="7">
    <source>
        <dbReference type="Pfam" id="PF01048"/>
    </source>
</evidence>
<evidence type="ECO:0000313" key="9">
    <source>
        <dbReference type="Proteomes" id="UP001461341"/>
    </source>
</evidence>
<dbReference type="SUPFAM" id="SSF53167">
    <property type="entry name" value="Purine and uridine phosphorylases"/>
    <property type="match status" value="1"/>
</dbReference>
<dbReference type="Gene3D" id="3.40.50.1580">
    <property type="entry name" value="Nucleoside phosphorylase domain"/>
    <property type="match status" value="1"/>
</dbReference>
<dbReference type="InterPro" id="IPR011268">
    <property type="entry name" value="Purine_phosphorylase"/>
</dbReference>
<reference evidence="8 9" key="1">
    <citation type="submission" date="2023-03" db="EMBL/GenBank/DDBJ databases">
        <title>Novel Species.</title>
        <authorList>
            <person name="Ma S."/>
        </authorList>
    </citation>
    <scope>NUCLEOTIDE SEQUENCE [LARGE SCALE GENOMIC DNA]</scope>
    <source>
        <strain evidence="8 9">B11</strain>
    </source>
</reference>
<dbReference type="RefSeq" id="WP_369017470.1">
    <property type="nucleotide sequence ID" value="NZ_CP121689.1"/>
</dbReference>
<organism evidence="8 9">
    <name type="scientific">Thermatribacter velox</name>
    <dbReference type="NCBI Taxonomy" id="3039681"/>
    <lineage>
        <taxon>Bacteria</taxon>
        <taxon>Pseudomonadati</taxon>
        <taxon>Atribacterota</taxon>
        <taxon>Atribacteria</taxon>
        <taxon>Atribacterales</taxon>
        <taxon>Thermatribacteraceae</taxon>
        <taxon>Thermatribacter</taxon>
    </lineage>
</organism>
<dbReference type="EC" id="2.4.2.1" evidence="3"/>
<gene>
    <name evidence="8" type="ORF">QBE54_06910</name>
</gene>
<evidence type="ECO:0000256" key="5">
    <source>
        <dbReference type="ARBA" id="ARBA00022679"/>
    </source>
</evidence>
<evidence type="ECO:0000256" key="1">
    <source>
        <dbReference type="ARBA" id="ARBA00005058"/>
    </source>
</evidence>
<evidence type="ECO:0000256" key="4">
    <source>
        <dbReference type="ARBA" id="ARBA00022676"/>
    </source>
</evidence>
<dbReference type="CDD" id="cd09009">
    <property type="entry name" value="PNP-EcPNPII_like"/>
    <property type="match status" value="1"/>
</dbReference>